<protein>
    <recommendedName>
        <fullName evidence="3">RNase H type-1 domain-containing protein</fullName>
    </recommendedName>
</protein>
<dbReference type="AlphaFoldDB" id="A0A7J8T2R7"/>
<keyword evidence="2" id="KW-1185">Reference proteome</keyword>
<name>A0A7J8T2R7_GOSDV</name>
<comment type="caution">
    <text evidence="1">The sequence shown here is derived from an EMBL/GenBank/DDBJ whole genome shotgun (WGS) entry which is preliminary data.</text>
</comment>
<reference evidence="1 2" key="1">
    <citation type="journal article" date="2019" name="Genome Biol. Evol.">
        <title>Insights into the evolution of the New World diploid cottons (Gossypium, subgenus Houzingenia) based on genome sequencing.</title>
        <authorList>
            <person name="Grover C.E."/>
            <person name="Arick M.A. 2nd"/>
            <person name="Thrash A."/>
            <person name="Conover J.L."/>
            <person name="Sanders W.S."/>
            <person name="Peterson D.G."/>
            <person name="Frelichowski J.E."/>
            <person name="Scheffler J.A."/>
            <person name="Scheffler B.E."/>
            <person name="Wendel J.F."/>
        </authorList>
    </citation>
    <scope>NUCLEOTIDE SEQUENCE [LARGE SCALE GENOMIC DNA]</scope>
    <source>
        <strain evidence="1">27</strain>
        <tissue evidence="1">Leaf</tissue>
    </source>
</reference>
<dbReference type="Proteomes" id="UP000593561">
    <property type="component" value="Unassembled WGS sequence"/>
</dbReference>
<evidence type="ECO:0008006" key="3">
    <source>
        <dbReference type="Google" id="ProtNLM"/>
    </source>
</evidence>
<evidence type="ECO:0000313" key="2">
    <source>
        <dbReference type="Proteomes" id="UP000593561"/>
    </source>
</evidence>
<sequence>MNAERVRHEIRNNNACGFCGHEYEEWIGRVCLGSSLGTFGRIATCSSFKASPGVLMKFSKSHIVGQDNILQIEEGFAATGGLVHDHNGGWIIGFYRYLGNYNLKAVNAIQEGFSGNSNSALIRRIHQILKMVKQWKIQRILREENTTTNTLIKMVRNIRIGLRLFEDSPLEN</sequence>
<proteinExistence type="predicted"/>
<dbReference type="EMBL" id="JABFAC010000013">
    <property type="protein sequence ID" value="MBA0632493.1"/>
    <property type="molecule type" value="Genomic_DNA"/>
</dbReference>
<evidence type="ECO:0000313" key="1">
    <source>
        <dbReference type="EMBL" id="MBA0632493.1"/>
    </source>
</evidence>
<accession>A0A7J8T2R7</accession>
<gene>
    <name evidence="1" type="ORF">Godav_001221</name>
</gene>
<organism evidence="1 2">
    <name type="scientific">Gossypium davidsonii</name>
    <name type="common">Davidson's cotton</name>
    <name type="synonym">Gossypium klotzschianum subsp. davidsonii</name>
    <dbReference type="NCBI Taxonomy" id="34287"/>
    <lineage>
        <taxon>Eukaryota</taxon>
        <taxon>Viridiplantae</taxon>
        <taxon>Streptophyta</taxon>
        <taxon>Embryophyta</taxon>
        <taxon>Tracheophyta</taxon>
        <taxon>Spermatophyta</taxon>
        <taxon>Magnoliopsida</taxon>
        <taxon>eudicotyledons</taxon>
        <taxon>Gunneridae</taxon>
        <taxon>Pentapetalae</taxon>
        <taxon>rosids</taxon>
        <taxon>malvids</taxon>
        <taxon>Malvales</taxon>
        <taxon>Malvaceae</taxon>
        <taxon>Malvoideae</taxon>
        <taxon>Gossypium</taxon>
    </lineage>
</organism>